<feature type="compositionally biased region" description="Basic residues" evidence="1">
    <location>
        <begin position="1"/>
        <end position="11"/>
    </location>
</feature>
<evidence type="ECO:0000313" key="2">
    <source>
        <dbReference type="EMBL" id="KRY48560.1"/>
    </source>
</evidence>
<dbReference type="AlphaFoldDB" id="A0A0V1CH14"/>
<comment type="caution">
    <text evidence="2">The sequence shown here is derived from an EMBL/GenBank/DDBJ whole genome shotgun (WGS) entry which is preliminary data.</text>
</comment>
<evidence type="ECO:0000256" key="1">
    <source>
        <dbReference type="SAM" id="MobiDB-lite"/>
    </source>
</evidence>
<sequence>MEKKKMGKRGRHEAEQEKTRGKTSFLEQHQRHLHTQPVISEFSSSPQSLTLAVHFDSFFKKFSNQLKPVSSAT</sequence>
<dbReference type="Proteomes" id="UP000054653">
    <property type="component" value="Unassembled WGS sequence"/>
</dbReference>
<protein>
    <submittedName>
        <fullName evidence="2">Uncharacterized protein</fullName>
    </submittedName>
</protein>
<gene>
    <name evidence="2" type="ORF">T03_17900</name>
</gene>
<proteinExistence type="predicted"/>
<reference evidence="2 3" key="1">
    <citation type="submission" date="2015-01" db="EMBL/GenBank/DDBJ databases">
        <title>Evolution of Trichinella species and genotypes.</title>
        <authorList>
            <person name="Korhonen P.K."/>
            <person name="Edoardo P."/>
            <person name="Giuseppe L.R."/>
            <person name="Gasser R.B."/>
        </authorList>
    </citation>
    <scope>NUCLEOTIDE SEQUENCE [LARGE SCALE GENOMIC DNA]</scope>
    <source>
        <strain evidence="2">ISS120</strain>
    </source>
</reference>
<feature type="region of interest" description="Disordered" evidence="1">
    <location>
        <begin position="1"/>
        <end position="26"/>
    </location>
</feature>
<evidence type="ECO:0000313" key="3">
    <source>
        <dbReference type="Proteomes" id="UP000054653"/>
    </source>
</evidence>
<dbReference type="EMBL" id="JYDI01000203">
    <property type="protein sequence ID" value="KRY48560.1"/>
    <property type="molecule type" value="Genomic_DNA"/>
</dbReference>
<name>A0A0V1CH14_TRIBR</name>
<keyword evidence="3" id="KW-1185">Reference proteome</keyword>
<feature type="non-terminal residue" evidence="2">
    <location>
        <position position="73"/>
    </location>
</feature>
<accession>A0A0V1CH14</accession>
<organism evidence="2 3">
    <name type="scientific">Trichinella britovi</name>
    <name type="common">Parasitic roundworm</name>
    <dbReference type="NCBI Taxonomy" id="45882"/>
    <lineage>
        <taxon>Eukaryota</taxon>
        <taxon>Metazoa</taxon>
        <taxon>Ecdysozoa</taxon>
        <taxon>Nematoda</taxon>
        <taxon>Enoplea</taxon>
        <taxon>Dorylaimia</taxon>
        <taxon>Trichinellida</taxon>
        <taxon>Trichinellidae</taxon>
        <taxon>Trichinella</taxon>
    </lineage>
</organism>